<gene>
    <name evidence="11" type="ORF">H3Bulk42499_000003</name>
</gene>
<evidence type="ECO:0000313" key="11">
    <source>
        <dbReference type="EMBL" id="QDH87994.1"/>
    </source>
</evidence>
<keyword evidence="9" id="KW-0460">Magnesium</keyword>
<comment type="cofactor">
    <cofactor evidence="9">
        <name>Mg(2+)</name>
        <dbReference type="ChEBI" id="CHEBI:18420"/>
    </cofactor>
    <text evidence="9">Binds 2 Mg(2+) per subunit.</text>
</comment>
<keyword evidence="4" id="KW-0548">Nucleotidyltransferase</keyword>
<name>A0A514D312_9VIRU</name>
<keyword evidence="6" id="KW-0693">Viral RNA replication</keyword>
<dbReference type="InterPro" id="IPR005093">
    <property type="entry name" value="RNArep_beta"/>
</dbReference>
<dbReference type="GO" id="GO:0000166">
    <property type="term" value="F:nucleotide binding"/>
    <property type="evidence" value="ECO:0007669"/>
    <property type="project" value="UniProtKB-KW"/>
</dbReference>
<dbReference type="EMBL" id="MN033779">
    <property type="protein sequence ID" value="QDH87994.1"/>
    <property type="molecule type" value="Genomic_RNA"/>
</dbReference>
<feature type="binding site" evidence="9">
    <location>
        <position position="249"/>
    </location>
    <ligand>
        <name>Mg(2+)</name>
        <dbReference type="ChEBI" id="CHEBI:18420"/>
        <label>2</label>
    </ligand>
</feature>
<keyword evidence="3" id="KW-0808">Transferase</keyword>
<protein>
    <recommendedName>
        <fullName evidence="1">RNA-directed RNA polymerase</fullName>
        <ecNumber evidence="1">2.7.7.48</ecNumber>
    </recommendedName>
    <alternativeName>
        <fullName evidence="7">RNA replicase beta chain</fullName>
    </alternativeName>
</protein>
<evidence type="ECO:0000256" key="6">
    <source>
        <dbReference type="ARBA" id="ARBA00022953"/>
    </source>
</evidence>
<feature type="domain" description="RdRp catalytic" evidence="10">
    <location>
        <begin position="234"/>
        <end position="370"/>
    </location>
</feature>
<organism evidence="11">
    <name type="scientific">Leviviridae sp</name>
    <dbReference type="NCBI Taxonomy" id="2027243"/>
    <lineage>
        <taxon>Viruses</taxon>
        <taxon>Riboviria</taxon>
        <taxon>Orthornavirae</taxon>
        <taxon>Lenarviricota</taxon>
        <taxon>Leviviricetes</taxon>
        <taxon>Norzivirales</taxon>
        <taxon>Fiersviridae</taxon>
    </lineage>
</organism>
<evidence type="ECO:0000259" key="10">
    <source>
        <dbReference type="PROSITE" id="PS50522"/>
    </source>
</evidence>
<accession>A0A514D312</accession>
<reference evidence="11" key="1">
    <citation type="submission" date="2019-05" db="EMBL/GenBank/DDBJ databases">
        <title>Metatranscriptomic reconstruction reveals RNA viruses with the potential to shape carbon cycling in soil.</title>
        <authorList>
            <person name="Starr E.P."/>
            <person name="Nuccio E."/>
            <person name="Pett-Ridge J."/>
            <person name="Banfield J.F."/>
            <person name="Firestone M.K."/>
        </authorList>
    </citation>
    <scope>NUCLEOTIDE SEQUENCE</scope>
    <source>
        <strain evidence="11">H3_Bulk_42_scaffold_499</strain>
    </source>
</reference>
<evidence type="ECO:0000256" key="1">
    <source>
        <dbReference type="ARBA" id="ARBA00012494"/>
    </source>
</evidence>
<dbReference type="PROSITE" id="PS50522">
    <property type="entry name" value="RDRP_PHAGE"/>
    <property type="match status" value="1"/>
</dbReference>
<evidence type="ECO:0000256" key="9">
    <source>
        <dbReference type="PIRSR" id="PIRSR605093-1"/>
    </source>
</evidence>
<evidence type="ECO:0000256" key="5">
    <source>
        <dbReference type="ARBA" id="ARBA00022741"/>
    </source>
</evidence>
<sequence length="547" mass="62804">MSYCPDVLYLHAVSDISRYREKSGMSPVPDLNEPFCSYEDALSKSLLSSIVKKFEPLTPDHDREEKAKLLFLSCNEGCKNVQLTDLDLVRQMRYLAYRELPALDWDRVLDNSRHGPGASVNSHGWNSSFEKFFVNQYTTTSGALYFEYFRYLKRYPSWRNAEFQRIALHDGTPFEVVACSNLSTVPKNDSIDRTICTEPALNMLFQLGLGEELNKVLRRRYEYDPALQPDRNRGMACSGSNGSPHCTIDLSSASDTISLELCHAILPSDWYAAILDCRSPRTRVDGNIVPLYMVSSMGNGFTFPLQTYIFSLMIRALCMINNREWTPYSKLEFGVFGDDIIVPQDLFEITMKGLVSLGFQPNLRKSFGSGLFRESCGTDWYSGRDVRGVYCRRLTTLPDRLSLANRLLRWSARHCVSVTNTIQYLLPSDWSRFTVPSDMPDTSGLKVPFCLSNRRNFKYQAFLPKRKVFRALRQDGNFLRTHDNPMGFLICAGSGLLRSDGLDRRQGLTRYQKTYMHSPFWDRRVDLMRYGISFADWETLCWINLTG</sequence>
<dbReference type="EC" id="2.7.7.48" evidence="1"/>
<evidence type="ECO:0000256" key="4">
    <source>
        <dbReference type="ARBA" id="ARBA00022695"/>
    </source>
</evidence>
<feature type="binding site" evidence="9">
    <location>
        <position position="339"/>
    </location>
    <ligand>
        <name>Mg(2+)</name>
        <dbReference type="ChEBI" id="CHEBI:18420"/>
        <label>2</label>
    </ligand>
</feature>
<evidence type="ECO:0000256" key="8">
    <source>
        <dbReference type="ARBA" id="ARBA00048744"/>
    </source>
</evidence>
<keyword evidence="9" id="KW-0479">Metal-binding</keyword>
<dbReference type="GO" id="GO:0003968">
    <property type="term" value="F:RNA-directed RNA polymerase activity"/>
    <property type="evidence" value="ECO:0007669"/>
    <property type="project" value="UniProtKB-KW"/>
</dbReference>
<dbReference type="GO" id="GO:0046872">
    <property type="term" value="F:metal ion binding"/>
    <property type="evidence" value="ECO:0007669"/>
    <property type="project" value="UniProtKB-KW"/>
</dbReference>
<evidence type="ECO:0000256" key="7">
    <source>
        <dbReference type="ARBA" id="ARBA00030248"/>
    </source>
</evidence>
<dbReference type="InterPro" id="IPR007096">
    <property type="entry name" value="RNA-dir_Rpol_cat_phage"/>
</dbReference>
<evidence type="ECO:0000256" key="3">
    <source>
        <dbReference type="ARBA" id="ARBA00022679"/>
    </source>
</evidence>
<proteinExistence type="predicted"/>
<keyword evidence="2 11" id="KW-0696">RNA-directed RNA polymerase</keyword>
<comment type="catalytic activity">
    <reaction evidence="8">
        <text>RNA(n) + a ribonucleoside 5'-triphosphate = RNA(n+1) + diphosphate</text>
        <dbReference type="Rhea" id="RHEA:21248"/>
        <dbReference type="Rhea" id="RHEA-COMP:14527"/>
        <dbReference type="Rhea" id="RHEA-COMP:17342"/>
        <dbReference type="ChEBI" id="CHEBI:33019"/>
        <dbReference type="ChEBI" id="CHEBI:61557"/>
        <dbReference type="ChEBI" id="CHEBI:140395"/>
        <dbReference type="EC" id="2.7.7.48"/>
    </reaction>
</comment>
<feature type="binding site" evidence="9">
    <location>
        <position position="338"/>
    </location>
    <ligand>
        <name>Mg(2+)</name>
        <dbReference type="ChEBI" id="CHEBI:18420"/>
        <label>2</label>
    </ligand>
</feature>
<dbReference type="GO" id="GO:0039694">
    <property type="term" value="P:viral RNA genome replication"/>
    <property type="evidence" value="ECO:0007669"/>
    <property type="project" value="InterPro"/>
</dbReference>
<dbReference type="Pfam" id="PF03431">
    <property type="entry name" value="RNA_replicase_B"/>
    <property type="match status" value="1"/>
</dbReference>
<evidence type="ECO:0000256" key="2">
    <source>
        <dbReference type="ARBA" id="ARBA00022484"/>
    </source>
</evidence>
<keyword evidence="5" id="KW-0547">Nucleotide-binding</keyword>